<evidence type="ECO:0000313" key="1">
    <source>
        <dbReference type="EMBL" id="ACV08571.1"/>
    </source>
</evidence>
<dbReference type="KEGG" id="jde:Jden_0913"/>
<keyword evidence="2" id="KW-1185">Reference proteome</keyword>
<dbReference type="EMBL" id="CP001706">
    <property type="protein sequence ID" value="ACV08571.1"/>
    <property type="molecule type" value="Genomic_DNA"/>
</dbReference>
<reference evidence="1 2" key="1">
    <citation type="journal article" date="2009" name="Stand. Genomic Sci.">
        <title>Complete genome sequence of Jonesia denitrificans type strain (Prevot 55134).</title>
        <authorList>
            <person name="Pukall R."/>
            <person name="Gehrich-Schroter G."/>
            <person name="Lapidus A."/>
            <person name="Nolan M."/>
            <person name="Glavina Del Rio T."/>
            <person name="Lucas S."/>
            <person name="Chen F."/>
            <person name="Tice H."/>
            <person name="Pitluck S."/>
            <person name="Cheng J.F."/>
            <person name="Copeland A."/>
            <person name="Saunders E."/>
            <person name="Brettin T."/>
            <person name="Detter J.C."/>
            <person name="Bruce D."/>
            <person name="Goodwin L."/>
            <person name="Pati A."/>
            <person name="Ivanova N."/>
            <person name="Mavromatis K."/>
            <person name="Ovchinnikova G."/>
            <person name="Chen A."/>
            <person name="Palaniappan K."/>
            <person name="Land M."/>
            <person name="Hauser L."/>
            <person name="Chang Y.J."/>
            <person name="Jeffries C.D."/>
            <person name="Chain P."/>
            <person name="Goker M."/>
            <person name="Bristow J."/>
            <person name="Eisen J.A."/>
            <person name="Markowitz V."/>
            <person name="Hugenholtz P."/>
            <person name="Kyrpides N.C."/>
            <person name="Klenk H.P."/>
            <person name="Han C."/>
        </authorList>
    </citation>
    <scope>NUCLEOTIDE SEQUENCE [LARGE SCALE GENOMIC DNA]</scope>
    <source>
        <strain evidence="2">ATCC 14870 / DSM 20603 / BCRC 15368 / CIP 55.134 / JCM 11481 / NBRC 15587 / NCTC 10816 / Prevot 55134</strain>
    </source>
</reference>
<proteinExistence type="predicted"/>
<evidence type="ECO:0000313" key="2">
    <source>
        <dbReference type="Proteomes" id="UP000000628"/>
    </source>
</evidence>
<dbReference type="STRING" id="471856.Jden_0913"/>
<dbReference type="AlphaFoldDB" id="C7R2U9"/>
<dbReference type="HOGENOM" id="CLU_3271354_0_0_11"/>
<accession>C7R2U9</accession>
<protein>
    <submittedName>
        <fullName evidence="1">Uncharacterized protein</fullName>
    </submittedName>
</protein>
<gene>
    <name evidence="1" type="ordered locus">Jden_0913</name>
</gene>
<dbReference type="Proteomes" id="UP000000628">
    <property type="component" value="Chromosome"/>
</dbReference>
<organism evidence="1 2">
    <name type="scientific">Jonesia denitrificans (strain ATCC 14870 / DSM 20603 / BCRC 15368 / CIP 55.134 / JCM 11481 / NBRC 15587 / NCTC 10816 / Prevot 55134)</name>
    <name type="common">Listeria denitrificans</name>
    <dbReference type="NCBI Taxonomy" id="471856"/>
    <lineage>
        <taxon>Bacteria</taxon>
        <taxon>Bacillati</taxon>
        <taxon>Actinomycetota</taxon>
        <taxon>Actinomycetes</taxon>
        <taxon>Micrococcales</taxon>
        <taxon>Jonesiaceae</taxon>
        <taxon>Jonesia</taxon>
    </lineage>
</organism>
<sequence length="41" mass="4768">MSENQFSVGEKATHFIIDEVAKANTNFRQVLRRESFPNSLR</sequence>
<name>C7R2U9_JONDD</name>